<dbReference type="EMBL" id="ML210181">
    <property type="protein sequence ID" value="TFK25843.1"/>
    <property type="molecule type" value="Genomic_DNA"/>
</dbReference>
<feature type="compositionally biased region" description="Basic and acidic residues" evidence="4">
    <location>
        <begin position="920"/>
        <end position="931"/>
    </location>
</feature>
<evidence type="ECO:0000313" key="5">
    <source>
        <dbReference type="EMBL" id="TFK25843.1"/>
    </source>
</evidence>
<feature type="repeat" description="TPR" evidence="3">
    <location>
        <begin position="1105"/>
        <end position="1138"/>
    </location>
</feature>
<proteinExistence type="inferred from homology"/>
<dbReference type="PROSITE" id="PS50005">
    <property type="entry name" value="TPR"/>
    <property type="match status" value="1"/>
</dbReference>
<dbReference type="InterPro" id="IPR011990">
    <property type="entry name" value="TPR-like_helical_dom_sf"/>
</dbReference>
<keyword evidence="6" id="KW-1185">Reference proteome</keyword>
<accession>A0A5C3L191</accession>
<dbReference type="SMART" id="SM00028">
    <property type="entry name" value="TPR"/>
    <property type="match status" value="4"/>
</dbReference>
<organism evidence="5 6">
    <name type="scientific">Coprinopsis marcescibilis</name>
    <name type="common">Agaric fungus</name>
    <name type="synonym">Psathyrella marcescibilis</name>
    <dbReference type="NCBI Taxonomy" id="230819"/>
    <lineage>
        <taxon>Eukaryota</taxon>
        <taxon>Fungi</taxon>
        <taxon>Dikarya</taxon>
        <taxon>Basidiomycota</taxon>
        <taxon>Agaricomycotina</taxon>
        <taxon>Agaricomycetes</taxon>
        <taxon>Agaricomycetidae</taxon>
        <taxon>Agaricales</taxon>
        <taxon>Agaricineae</taxon>
        <taxon>Psathyrellaceae</taxon>
        <taxon>Coprinopsis</taxon>
    </lineage>
</organism>
<dbReference type="PANTHER" id="PTHR23083:SF464">
    <property type="entry name" value="TETRATRICOPEPTIDE REPEAT DOMAIN 7, ISOFORM A"/>
    <property type="match status" value="1"/>
</dbReference>
<gene>
    <name evidence="5" type="ORF">FA15DRAFT_755465</name>
</gene>
<feature type="compositionally biased region" description="Polar residues" evidence="4">
    <location>
        <begin position="883"/>
        <end position="893"/>
    </location>
</feature>
<dbReference type="OrthoDB" id="29013at2759"/>
<feature type="compositionally biased region" description="Basic and acidic residues" evidence="4">
    <location>
        <begin position="673"/>
        <end position="683"/>
    </location>
</feature>
<sequence>MSSAKERHYWSQLRSVLTAGQWLAQFPAKAPNSVQLSWAELFRKFNKHCKNANDVAEIASQNYALALLLAASSLNEDEDYGDVRDFTVELGNECLLPAERVEEATAGYNALKALESSDSDSLNSALAYYAYALGNPTECLAHLSSRQLDFSRIQSQGSTRSTTSNLLAVPTNGAPSASSSVTGGFSLFADPSVPQVQDGRGWALTETFRSLCLQGMCKEKLYPDEPLQALKAYRAAFPAFRTLTSQDFASLTTSPSKMANGKLDFTTFIQFRELWRWVERLLWRAICLASRVSDVHAAQDEDDEQNSLWVWLEKYTICSSSWPPTFRAEHRSTVSSIYLRALVLRHAEPVAASGGSAYPVKSPMWLHTARSVINDYRAILAISTKFPRAGQRNVKVEELADLCVAVWEASGAVGESSNWVLDILWWATRLTFNSSRVIRHMIRLFYLSGDHNLAKRSLRLYVQVVSKAWQASKQGAGESVDPDDNDSQLGENIQGYLEDTDTDENWVSILVYGARMLCRMAAAQPGRQNIDDAKEAKKMLAKAKERMSVEDNEENENWRRLRAEIALAEGVCEGILAIKGEDPHSRPDLLNKAHVHLLQSIALFPTPDAHFHIAISLSRYGPDRDLEQAIKHAGLAVEGKPHDRRYWHLLGLLLTAAEKWSEAAAVLEHGAELDGNHQGHEINDETPGDETIQGENTRDHTPDARDGATPRPTPDKAEGGSGFALQIELHGSSMLVERVGAIPTLVLAEDATFVPPAASLLGKILDIQHPPSTAEVFEQGLQLRMTQMALMEVRQGAEGAEQGWLDVYAWVAEKRGVAPAPLTESSGEAHPRQSFDGRHSMMHMSQISVTALNATTVKSVEEVGQVEQEVARLDVTEVTEVTRSYSVSSSNLPQPAIPITISPASPDIEHPNPNDGVFQDSDRRSEDERKGGLIARKRRSSSSERGDKEKDKGGDTSTSKKVQQMLKSQVHKGQMRISAVGKRLGHGVGVAKSGGLRRSNSAPDFHAVLQQTSYQASSIHSRKRLSSIIHSHSGTPTESQTPPPPTMPLAPGPNNTISTNNASARETRLLSDLWLMSAATFRRLSKIEQAKGAIQEAEVRDENNTAVWVQLALYYIALNHTQHAISTLQKALFIDPDDVPATVHLGSLYITPPAQNSTYFGPPGQAHGGATASGNGLTAQHADVDLACGLLTQSSKGRGWNVPEVWYYLAKAYRAQNRRDKEGEALQRALVLAESRGVREISAAIGLCI</sequence>
<dbReference type="PANTHER" id="PTHR23083">
    <property type="entry name" value="TETRATRICOPEPTIDE REPEAT PROTEIN, TPR"/>
    <property type="match status" value="1"/>
</dbReference>
<dbReference type="STRING" id="230819.A0A5C3L191"/>
<feature type="compositionally biased region" description="Low complexity" evidence="4">
    <location>
        <begin position="897"/>
        <end position="906"/>
    </location>
</feature>
<feature type="region of interest" description="Disordered" evidence="4">
    <location>
        <begin position="883"/>
        <end position="974"/>
    </location>
</feature>
<feature type="compositionally biased region" description="Basic and acidic residues" evidence="4">
    <location>
        <begin position="696"/>
        <end position="718"/>
    </location>
</feature>
<feature type="compositionally biased region" description="Basic and acidic residues" evidence="4">
    <location>
        <begin position="941"/>
        <end position="954"/>
    </location>
</feature>
<evidence type="ECO:0000256" key="4">
    <source>
        <dbReference type="SAM" id="MobiDB-lite"/>
    </source>
</evidence>
<name>A0A5C3L191_COPMA</name>
<evidence type="ECO:0000256" key="3">
    <source>
        <dbReference type="PROSITE-ProRule" id="PRU00339"/>
    </source>
</evidence>
<comment type="function">
    <text evidence="1">Involved in endocytosis.</text>
</comment>
<dbReference type="SUPFAM" id="SSF48452">
    <property type="entry name" value="TPR-like"/>
    <property type="match status" value="2"/>
</dbReference>
<feature type="compositionally biased region" description="Polar residues" evidence="4">
    <location>
        <begin position="955"/>
        <end position="967"/>
    </location>
</feature>
<feature type="region of interest" description="Disordered" evidence="4">
    <location>
        <begin position="673"/>
        <end position="721"/>
    </location>
</feature>
<reference evidence="5 6" key="1">
    <citation type="journal article" date="2019" name="Nat. Ecol. Evol.">
        <title>Megaphylogeny resolves global patterns of mushroom evolution.</title>
        <authorList>
            <person name="Varga T."/>
            <person name="Krizsan K."/>
            <person name="Foldi C."/>
            <person name="Dima B."/>
            <person name="Sanchez-Garcia M."/>
            <person name="Sanchez-Ramirez S."/>
            <person name="Szollosi G.J."/>
            <person name="Szarkandi J.G."/>
            <person name="Papp V."/>
            <person name="Albert L."/>
            <person name="Andreopoulos W."/>
            <person name="Angelini C."/>
            <person name="Antonin V."/>
            <person name="Barry K.W."/>
            <person name="Bougher N.L."/>
            <person name="Buchanan P."/>
            <person name="Buyck B."/>
            <person name="Bense V."/>
            <person name="Catcheside P."/>
            <person name="Chovatia M."/>
            <person name="Cooper J."/>
            <person name="Damon W."/>
            <person name="Desjardin D."/>
            <person name="Finy P."/>
            <person name="Geml J."/>
            <person name="Haridas S."/>
            <person name="Hughes K."/>
            <person name="Justo A."/>
            <person name="Karasinski D."/>
            <person name="Kautmanova I."/>
            <person name="Kiss B."/>
            <person name="Kocsube S."/>
            <person name="Kotiranta H."/>
            <person name="LaButti K.M."/>
            <person name="Lechner B.E."/>
            <person name="Liimatainen K."/>
            <person name="Lipzen A."/>
            <person name="Lukacs Z."/>
            <person name="Mihaltcheva S."/>
            <person name="Morgado L.N."/>
            <person name="Niskanen T."/>
            <person name="Noordeloos M.E."/>
            <person name="Ohm R.A."/>
            <person name="Ortiz-Santana B."/>
            <person name="Ovrebo C."/>
            <person name="Racz N."/>
            <person name="Riley R."/>
            <person name="Savchenko A."/>
            <person name="Shiryaev A."/>
            <person name="Soop K."/>
            <person name="Spirin V."/>
            <person name="Szebenyi C."/>
            <person name="Tomsovsky M."/>
            <person name="Tulloss R.E."/>
            <person name="Uehling J."/>
            <person name="Grigoriev I.V."/>
            <person name="Vagvolgyi C."/>
            <person name="Papp T."/>
            <person name="Martin F.M."/>
            <person name="Miettinen O."/>
            <person name="Hibbett D.S."/>
            <person name="Nagy L.G."/>
        </authorList>
    </citation>
    <scope>NUCLEOTIDE SEQUENCE [LARGE SCALE GENOMIC DNA]</scope>
    <source>
        <strain evidence="5 6">CBS 121175</strain>
    </source>
</reference>
<dbReference type="Proteomes" id="UP000307440">
    <property type="component" value="Unassembled WGS sequence"/>
</dbReference>
<evidence type="ECO:0000313" key="6">
    <source>
        <dbReference type="Proteomes" id="UP000307440"/>
    </source>
</evidence>
<protein>
    <recommendedName>
        <fullName evidence="7">TPR-like protein</fullName>
    </recommendedName>
</protein>
<dbReference type="InterPro" id="IPR051722">
    <property type="entry name" value="Endocytosis_PI4K-reg_protein"/>
</dbReference>
<keyword evidence="3" id="KW-0802">TPR repeat</keyword>
<dbReference type="Gene3D" id="1.25.40.10">
    <property type="entry name" value="Tetratricopeptide repeat domain"/>
    <property type="match status" value="2"/>
</dbReference>
<evidence type="ECO:0008006" key="7">
    <source>
        <dbReference type="Google" id="ProtNLM"/>
    </source>
</evidence>
<dbReference type="AlphaFoldDB" id="A0A5C3L191"/>
<evidence type="ECO:0000256" key="2">
    <source>
        <dbReference type="ARBA" id="ARBA00038251"/>
    </source>
</evidence>
<dbReference type="InterPro" id="IPR019734">
    <property type="entry name" value="TPR_rpt"/>
</dbReference>
<evidence type="ECO:0000256" key="1">
    <source>
        <dbReference type="ARBA" id="ARBA00002550"/>
    </source>
</evidence>
<comment type="similarity">
    <text evidence="2">Belongs to the YPP1 family.</text>
</comment>